<dbReference type="InterPro" id="IPR036259">
    <property type="entry name" value="MFS_trans_sf"/>
</dbReference>
<evidence type="ECO:0000256" key="2">
    <source>
        <dbReference type="ARBA" id="ARBA00008335"/>
    </source>
</evidence>
<organism evidence="10 11">
    <name type="scientific">Niallia circulans</name>
    <name type="common">Bacillus circulans</name>
    <dbReference type="NCBI Taxonomy" id="1397"/>
    <lineage>
        <taxon>Bacteria</taxon>
        <taxon>Bacillati</taxon>
        <taxon>Bacillota</taxon>
        <taxon>Bacilli</taxon>
        <taxon>Bacillales</taxon>
        <taxon>Bacillaceae</taxon>
        <taxon>Niallia</taxon>
    </lineage>
</organism>
<dbReference type="Gene3D" id="1.20.1250.20">
    <property type="entry name" value="MFS general substrate transporter like domains"/>
    <property type="match status" value="1"/>
</dbReference>
<feature type="transmembrane region" description="Helical" evidence="8">
    <location>
        <begin position="102"/>
        <end position="126"/>
    </location>
</feature>
<evidence type="ECO:0000256" key="3">
    <source>
        <dbReference type="ARBA" id="ARBA00022448"/>
    </source>
</evidence>
<feature type="transmembrane region" description="Helical" evidence="8">
    <location>
        <begin position="138"/>
        <end position="159"/>
    </location>
</feature>
<comment type="similarity">
    <text evidence="2">Belongs to the major facilitator superfamily.</text>
</comment>
<sequence length="410" mass="44099">MAIKYGTQIFRKTSFAFFAAGFNTFAILYCVQPLMQDLASEFQLSATMASLALSLSTICLAVSMLLFGSLSEVWGRKPTMVYSMLIASILCLLTATTDNFHVLLFLRILTGIVLAGVPSVAMAYLGEEVESVSLGKAMGLYISGNAIGAMGGRIISGILSHYFGWHIAIGAVGVISIAATVIFTLTLRPSQNFNAKSFGIYNLGKSLTAHLKDPGLLCLFGLGFLLLGGNVALFNYIGYVLTGEPYALQQGVVSWIFLLFVIGMFSSIWIGRLVDRYGRQYILLMNLVLIIAGALLTINESLLGKIIGLGMTTFGFFGGHSIASGWVSQRAVNNKAQASSLYLFLYYAGSSVGGTLGGVFWTYIGWSGVVSMVIVFSILGIILAAVLLKITGIRQQTIKKTKTKHPQIDK</sequence>
<name>A0A553SUI3_NIACI</name>
<accession>A0A553SUI3</accession>
<feature type="transmembrane region" description="Helical" evidence="8">
    <location>
        <begin position="165"/>
        <end position="187"/>
    </location>
</feature>
<dbReference type="EMBL" id="RIBP01000001">
    <property type="protein sequence ID" value="TRZ40654.1"/>
    <property type="molecule type" value="Genomic_DNA"/>
</dbReference>
<keyword evidence="7 8" id="KW-0472">Membrane</keyword>
<dbReference type="PANTHER" id="PTHR43271">
    <property type="entry name" value="BLL2771 PROTEIN"/>
    <property type="match status" value="1"/>
</dbReference>
<proteinExistence type="inferred from homology"/>
<feature type="transmembrane region" description="Helical" evidence="8">
    <location>
        <begin position="281"/>
        <end position="298"/>
    </location>
</feature>
<dbReference type="Proteomes" id="UP000319837">
    <property type="component" value="Unassembled WGS sequence"/>
</dbReference>
<dbReference type="InterPro" id="IPR020846">
    <property type="entry name" value="MFS_dom"/>
</dbReference>
<comment type="subcellular location">
    <subcellularLocation>
        <location evidence="1">Cell membrane</location>
        <topology evidence="1">Multi-pass membrane protein</topology>
    </subcellularLocation>
</comment>
<dbReference type="RefSeq" id="WP_185764034.1">
    <property type="nucleotide sequence ID" value="NZ_RIBP01000001.1"/>
</dbReference>
<evidence type="ECO:0000256" key="4">
    <source>
        <dbReference type="ARBA" id="ARBA00022475"/>
    </source>
</evidence>
<dbReference type="Pfam" id="PF07690">
    <property type="entry name" value="MFS_1"/>
    <property type="match status" value="1"/>
</dbReference>
<keyword evidence="3" id="KW-0813">Transport</keyword>
<protein>
    <submittedName>
        <fullName evidence="10">MFS transporter</fullName>
    </submittedName>
</protein>
<evidence type="ECO:0000256" key="6">
    <source>
        <dbReference type="ARBA" id="ARBA00022989"/>
    </source>
</evidence>
<feature type="transmembrane region" description="Helical" evidence="8">
    <location>
        <begin position="79"/>
        <end position="96"/>
    </location>
</feature>
<evidence type="ECO:0000256" key="8">
    <source>
        <dbReference type="SAM" id="Phobius"/>
    </source>
</evidence>
<dbReference type="PROSITE" id="PS50850">
    <property type="entry name" value="MFS"/>
    <property type="match status" value="1"/>
</dbReference>
<feature type="transmembrane region" description="Helical" evidence="8">
    <location>
        <begin position="340"/>
        <end position="363"/>
    </location>
</feature>
<evidence type="ECO:0000259" key="9">
    <source>
        <dbReference type="PROSITE" id="PS50850"/>
    </source>
</evidence>
<feature type="transmembrane region" description="Helical" evidence="8">
    <location>
        <begin position="47"/>
        <end position="67"/>
    </location>
</feature>
<feature type="transmembrane region" description="Helical" evidence="8">
    <location>
        <begin position="215"/>
        <end position="240"/>
    </location>
</feature>
<dbReference type="GO" id="GO:0022857">
    <property type="term" value="F:transmembrane transporter activity"/>
    <property type="evidence" value="ECO:0007669"/>
    <property type="project" value="InterPro"/>
</dbReference>
<feature type="domain" description="Major facilitator superfamily (MFS) profile" evidence="9">
    <location>
        <begin position="9"/>
        <end position="392"/>
    </location>
</feature>
<feature type="transmembrane region" description="Helical" evidence="8">
    <location>
        <begin position="252"/>
        <end position="274"/>
    </location>
</feature>
<keyword evidence="6 8" id="KW-1133">Transmembrane helix</keyword>
<feature type="transmembrane region" description="Helical" evidence="8">
    <location>
        <begin position="304"/>
        <end position="328"/>
    </location>
</feature>
<dbReference type="InterPro" id="IPR011701">
    <property type="entry name" value="MFS"/>
</dbReference>
<gene>
    <name evidence="10" type="ORF">CEQ21_00170</name>
</gene>
<dbReference type="AlphaFoldDB" id="A0A553SUI3"/>
<evidence type="ECO:0000256" key="5">
    <source>
        <dbReference type="ARBA" id="ARBA00022692"/>
    </source>
</evidence>
<keyword evidence="4" id="KW-1003">Cell membrane</keyword>
<evidence type="ECO:0000256" key="7">
    <source>
        <dbReference type="ARBA" id="ARBA00023136"/>
    </source>
</evidence>
<feature type="transmembrane region" description="Helical" evidence="8">
    <location>
        <begin position="15"/>
        <end position="35"/>
    </location>
</feature>
<feature type="transmembrane region" description="Helical" evidence="8">
    <location>
        <begin position="369"/>
        <end position="390"/>
    </location>
</feature>
<dbReference type="CDD" id="cd17324">
    <property type="entry name" value="MFS_NepI_like"/>
    <property type="match status" value="1"/>
</dbReference>
<keyword evidence="5 8" id="KW-0812">Transmembrane</keyword>
<dbReference type="SUPFAM" id="SSF103473">
    <property type="entry name" value="MFS general substrate transporter"/>
    <property type="match status" value="1"/>
</dbReference>
<dbReference type="GO" id="GO:0005886">
    <property type="term" value="C:plasma membrane"/>
    <property type="evidence" value="ECO:0007669"/>
    <property type="project" value="UniProtKB-SubCell"/>
</dbReference>
<evidence type="ECO:0000256" key="1">
    <source>
        <dbReference type="ARBA" id="ARBA00004651"/>
    </source>
</evidence>
<comment type="caution">
    <text evidence="10">The sequence shown here is derived from an EMBL/GenBank/DDBJ whole genome shotgun (WGS) entry which is preliminary data.</text>
</comment>
<dbReference type="PANTHER" id="PTHR43271:SF1">
    <property type="entry name" value="INNER MEMBRANE TRANSPORT PROTEIN YNFM"/>
    <property type="match status" value="1"/>
</dbReference>
<evidence type="ECO:0000313" key="11">
    <source>
        <dbReference type="Proteomes" id="UP000319837"/>
    </source>
</evidence>
<evidence type="ECO:0000313" key="10">
    <source>
        <dbReference type="EMBL" id="TRZ40654.1"/>
    </source>
</evidence>
<reference evidence="11" key="1">
    <citation type="submission" date="2018-10" db="EMBL/GenBank/DDBJ databases">
        <title>FDA dAtabase for Regulatory Grade micrObial Sequences (FDA-ARGOS): Supporting development and validation of Infectious Disease Dx tests.</title>
        <authorList>
            <person name="Minogue T."/>
            <person name="Wolcott M."/>
            <person name="Wasieloski L."/>
            <person name="Aguilar W."/>
            <person name="Moore D."/>
            <person name="Tallon L."/>
            <person name="Sadzewicz L."/>
            <person name="Sengamalay N."/>
            <person name="Ott S."/>
            <person name="Godinez A."/>
            <person name="Nagaraj S."/>
            <person name="Vavikolanu K."/>
            <person name="Vyas G."/>
            <person name="Nadendla S."/>
            <person name="George J."/>
            <person name="Sichtig H."/>
        </authorList>
    </citation>
    <scope>NUCLEOTIDE SEQUENCE [LARGE SCALE GENOMIC DNA]</scope>
    <source>
        <strain evidence="11">FDAARGOS_343</strain>
    </source>
</reference>